<dbReference type="AlphaFoldDB" id="A0A0G0HQT2"/>
<evidence type="ECO:0000256" key="1">
    <source>
        <dbReference type="SAM" id="Coils"/>
    </source>
</evidence>
<dbReference type="EMBL" id="LBTR01000014">
    <property type="protein sequence ID" value="KKQ45513.1"/>
    <property type="molecule type" value="Genomic_DNA"/>
</dbReference>
<dbReference type="Proteomes" id="UP000034603">
    <property type="component" value="Unassembled WGS sequence"/>
</dbReference>
<feature type="coiled-coil region" evidence="1">
    <location>
        <begin position="154"/>
        <end position="184"/>
    </location>
</feature>
<reference evidence="2 3" key="1">
    <citation type="journal article" date="2015" name="Nature">
        <title>rRNA introns, odd ribosomes, and small enigmatic genomes across a large radiation of phyla.</title>
        <authorList>
            <person name="Brown C.T."/>
            <person name="Hug L.A."/>
            <person name="Thomas B.C."/>
            <person name="Sharon I."/>
            <person name="Castelle C.J."/>
            <person name="Singh A."/>
            <person name="Wilkins M.J."/>
            <person name="Williams K.H."/>
            <person name="Banfield J.F."/>
        </authorList>
    </citation>
    <scope>NUCLEOTIDE SEQUENCE [LARGE SCALE GENOMIC DNA]</scope>
</reference>
<comment type="caution">
    <text evidence="2">The sequence shown here is derived from an EMBL/GenBank/DDBJ whole genome shotgun (WGS) entry which is preliminary data.</text>
</comment>
<dbReference type="SUPFAM" id="SSF52540">
    <property type="entry name" value="P-loop containing nucleoside triphosphate hydrolases"/>
    <property type="match status" value="1"/>
</dbReference>
<dbReference type="Pfam" id="PF13177">
    <property type="entry name" value="DNA_pol3_delta2"/>
    <property type="match status" value="1"/>
</dbReference>
<name>A0A0G0HQT2_9BACT</name>
<keyword evidence="1" id="KW-0175">Coiled coil</keyword>
<proteinExistence type="predicted"/>
<evidence type="ECO:0000313" key="3">
    <source>
        <dbReference type="Proteomes" id="UP000034603"/>
    </source>
</evidence>
<evidence type="ECO:0000313" key="2">
    <source>
        <dbReference type="EMBL" id="KKQ45513.1"/>
    </source>
</evidence>
<sequence length="198" mass="22228">MHAFLLIGQNQESLEKKAREISNKLNSVFMPYTVEKIADVRNLIHLTNLKLSKTTLFVKDINLATTESLNAFLKNLEEAQENLSIILTATNVEAVLPTIVSRVQIIRIGNKPEVNSEIARTFLDSEDWQRLGEVKKVKGRDEALIFIEELIHSLNSLLLETKNLQKTAHALQKAESTKKALKANANVGLQLANFTINL</sequence>
<gene>
    <name evidence="2" type="ORF">US62_C0014G0017</name>
</gene>
<protein>
    <submittedName>
        <fullName evidence="2">Polymerase III, delta prime subunit protein</fullName>
    </submittedName>
</protein>
<dbReference type="Gene3D" id="3.40.50.300">
    <property type="entry name" value="P-loop containing nucleotide triphosphate hydrolases"/>
    <property type="match status" value="1"/>
</dbReference>
<dbReference type="InterPro" id="IPR027417">
    <property type="entry name" value="P-loop_NTPase"/>
</dbReference>
<organism evidence="2 3">
    <name type="scientific">Candidatus Woesebacteria bacterium GW2011_GWA1_37_8</name>
    <dbReference type="NCBI Taxonomy" id="1618546"/>
    <lineage>
        <taxon>Bacteria</taxon>
        <taxon>Candidatus Woeseibacteriota</taxon>
    </lineage>
</organism>
<accession>A0A0G0HQT2</accession>